<keyword evidence="2" id="KW-0812">Transmembrane</keyword>
<gene>
    <name evidence="3" type="ORF">V8201_15170</name>
</gene>
<feature type="region of interest" description="Disordered" evidence="1">
    <location>
        <begin position="477"/>
        <end position="496"/>
    </location>
</feature>
<keyword evidence="2" id="KW-0472">Membrane</keyword>
<feature type="transmembrane region" description="Helical" evidence="2">
    <location>
        <begin position="103"/>
        <end position="122"/>
    </location>
</feature>
<feature type="transmembrane region" description="Helical" evidence="2">
    <location>
        <begin position="33"/>
        <end position="49"/>
    </location>
</feature>
<feature type="transmembrane region" description="Helical" evidence="2">
    <location>
        <begin position="301"/>
        <end position="324"/>
    </location>
</feature>
<feature type="transmembrane region" description="Helical" evidence="2">
    <location>
        <begin position="61"/>
        <end position="91"/>
    </location>
</feature>
<accession>A0ABU8H667</accession>
<evidence type="ECO:0000313" key="4">
    <source>
        <dbReference type="Proteomes" id="UP001367771"/>
    </source>
</evidence>
<protein>
    <submittedName>
        <fullName evidence="3">DUF4173 domain-containing protein</fullName>
    </submittedName>
</protein>
<feature type="transmembrane region" description="Helical" evidence="2">
    <location>
        <begin position="336"/>
        <end position="358"/>
    </location>
</feature>
<dbReference type="EMBL" id="JBBBDM010000009">
    <property type="protein sequence ID" value="MEI5688431.1"/>
    <property type="molecule type" value="Genomic_DNA"/>
</dbReference>
<dbReference type="RefSeq" id="WP_336545805.1">
    <property type="nucleotide sequence ID" value="NZ_JBBBDM010000009.1"/>
</dbReference>
<feature type="transmembrane region" description="Helical" evidence="2">
    <location>
        <begin position="185"/>
        <end position="203"/>
    </location>
</feature>
<feature type="transmembrane region" description="Helical" evidence="2">
    <location>
        <begin position="142"/>
        <end position="165"/>
    </location>
</feature>
<name>A0ABU8H667_9SPHN</name>
<feature type="transmembrane region" description="Helical" evidence="2">
    <location>
        <begin position="7"/>
        <end position="27"/>
    </location>
</feature>
<reference evidence="3 4" key="1">
    <citation type="journal article" date="2013" name="Int. J. Syst. Evol. Microbiol.">
        <title>Sphingomonas kyungheensis sp. nov., a bacterium with ginsenoside-converting activity isolated from soil of a ginseng field.</title>
        <authorList>
            <person name="Son H.M."/>
            <person name="Yang J.E."/>
            <person name="Park Y."/>
            <person name="Han C.K."/>
            <person name="Kim S.G."/>
            <person name="Kook M."/>
            <person name="Yi T.H."/>
        </authorList>
    </citation>
    <scope>NUCLEOTIDE SEQUENCE [LARGE SCALE GENOMIC DNA]</scope>
    <source>
        <strain evidence="3 4">LMG 26582</strain>
    </source>
</reference>
<keyword evidence="2" id="KW-1133">Transmembrane helix</keyword>
<evidence type="ECO:0000256" key="2">
    <source>
        <dbReference type="SAM" id="Phobius"/>
    </source>
</evidence>
<dbReference type="Pfam" id="PF13687">
    <property type="entry name" value="DUF4153"/>
    <property type="match status" value="1"/>
</dbReference>
<dbReference type="InterPro" id="IPR025291">
    <property type="entry name" value="DUF4153"/>
</dbReference>
<organism evidence="3 4">
    <name type="scientific">Sphingomonas kyungheensis</name>
    <dbReference type="NCBI Taxonomy" id="1069987"/>
    <lineage>
        <taxon>Bacteria</taxon>
        <taxon>Pseudomonadati</taxon>
        <taxon>Pseudomonadota</taxon>
        <taxon>Alphaproteobacteria</taxon>
        <taxon>Sphingomonadales</taxon>
        <taxon>Sphingomonadaceae</taxon>
        <taxon>Sphingomonas</taxon>
    </lineage>
</organism>
<feature type="transmembrane region" description="Helical" evidence="2">
    <location>
        <begin position="365"/>
        <end position="390"/>
    </location>
</feature>
<keyword evidence="4" id="KW-1185">Reference proteome</keyword>
<evidence type="ECO:0000256" key="1">
    <source>
        <dbReference type="SAM" id="MobiDB-lite"/>
    </source>
</evidence>
<dbReference type="Proteomes" id="UP001367771">
    <property type="component" value="Unassembled WGS sequence"/>
</dbReference>
<evidence type="ECO:0000313" key="3">
    <source>
        <dbReference type="EMBL" id="MEI5688431.1"/>
    </source>
</evidence>
<feature type="transmembrane region" description="Helical" evidence="2">
    <location>
        <begin position="266"/>
        <end position="289"/>
    </location>
</feature>
<proteinExistence type="predicted"/>
<comment type="caution">
    <text evidence="3">The sequence shown here is derived from an EMBL/GenBank/DDBJ whole genome shotgun (WGS) entry which is preliminary data.</text>
</comment>
<sequence>MTMRRRTISVAAKAGVAALLVLVLELIVDRAEVLLPLAMLGWLIALAALRPAVIRHRQPRIALVAAMLAIAAYADQPNLLAFCLFLTATGLAATLPRRRFDDAASWAVRLGRLALAAVVGPWRDRRRLAHIRAHRLHPRVTVTAVAAALIVPLGGALLFLILFATANPLIARALDSMILPDIRTVIWRTAFALAVLLPVWATLRPAAGATRWQAPGGQTVPPLLRPGTLILSLATFNAVFAIQNGLDLVFLWSGAALPDGVTMADYAHQGAYALIVTALLAAVFVLTMLSPGSASAAHPPIRWLVTAWIGQNVLLVASSALRLIDYVDAYGLTPLRLAALIWMALVATGLMLILWRLLGQRSAAWLINANALALTLVLAACSVVDLSAVAADWNARVALAKGRSGPPLDLAYFERLGPGALVPLAMLERHVGSPRLHDRIEHIRFWMQTQMEEQQSSWNGWSPRNARRLAAAKALLADRGSGAAPPARRLTGAQQP</sequence>